<gene>
    <name evidence="1" type="ORF">GGU10DRAFT_268217</name>
</gene>
<dbReference type="InterPro" id="IPR036188">
    <property type="entry name" value="FAD/NAD-bd_sf"/>
</dbReference>
<name>A0AA38KGI6_9AGAR</name>
<proteinExistence type="predicted"/>
<dbReference type="Gene3D" id="3.50.50.60">
    <property type="entry name" value="FAD/NAD(P)-binding domain"/>
    <property type="match status" value="1"/>
</dbReference>
<comment type="caution">
    <text evidence="1">The sequence shown here is derived from an EMBL/GenBank/DDBJ whole genome shotgun (WGS) entry which is preliminary data.</text>
</comment>
<keyword evidence="2" id="KW-1185">Reference proteome</keyword>
<protein>
    <recommendedName>
        <fullName evidence="3">FAD/NAD(P)-binding domain-containing protein</fullName>
    </recommendedName>
</protein>
<evidence type="ECO:0000313" key="1">
    <source>
        <dbReference type="EMBL" id="KAJ3785951.1"/>
    </source>
</evidence>
<evidence type="ECO:0000313" key="2">
    <source>
        <dbReference type="Proteomes" id="UP001163798"/>
    </source>
</evidence>
<dbReference type="Proteomes" id="UP001163798">
    <property type="component" value="Unassembled WGS sequence"/>
</dbReference>
<organism evidence="1 2">
    <name type="scientific">Lentinula aff. detonsa</name>
    <dbReference type="NCBI Taxonomy" id="2804958"/>
    <lineage>
        <taxon>Eukaryota</taxon>
        <taxon>Fungi</taxon>
        <taxon>Dikarya</taxon>
        <taxon>Basidiomycota</taxon>
        <taxon>Agaricomycotina</taxon>
        <taxon>Agaricomycetes</taxon>
        <taxon>Agaricomycetidae</taxon>
        <taxon>Agaricales</taxon>
        <taxon>Marasmiineae</taxon>
        <taxon>Omphalotaceae</taxon>
        <taxon>Lentinula</taxon>
    </lineage>
</organism>
<dbReference type="SUPFAM" id="SSF51905">
    <property type="entry name" value="FAD/NAD(P)-binding domain"/>
    <property type="match status" value="1"/>
</dbReference>
<dbReference type="EMBL" id="MU793327">
    <property type="protein sequence ID" value="KAJ3785951.1"/>
    <property type="molecule type" value="Genomic_DNA"/>
</dbReference>
<dbReference type="AlphaFoldDB" id="A0AA38KGI6"/>
<sequence length="548" mass="61422">MVVLQLLIGIGLLYGLLLQAWKLGRWHLLKYYSGIPEIESLRKTVLLRQKLDGTAVICGGSIAGLLAARVCSDFFESVIIVEPEERLTGEDDARRFGWEQEQKRTRVMQYRSLHGFLALFYKGLRELFPDLDEQCRYSDIAIYPADRNMNFAGTPIPAPVKSYGGQLPKTIRCSRAALETFMRRLVLARGSYPNITQIAGTAIGVSPSTNNPSRIGRVKIRKADGRIEELDASLVVDCTGIARAGFKWLSQSGYGSSTEVHDRQQELSLQDAKISFNQKLQYSTLTYKVSPDIFSKLSLPNLENGFAEDNAERGRRVFGISQGNDNQVILFAGQSSDETVKFDSIHAMRELVQDLKMYKDPIPQWVFETLDILEECQPEILYSYVSCPPTTYIQYHRVESLPSNFVAIGDSTMTSKLISSQGCTKALLGAVVLHAALSSVISHQELPADFSKRFFKDNFNKTNSFCLNFKILLFLFFTDYGIPCTTPLPGEDLRSGSPIRWYLRKILILGTKDAQAARVCWDGGNGLGTSIDIFHPWLVLKVFLSTII</sequence>
<reference evidence="1" key="1">
    <citation type="submission" date="2022-08" db="EMBL/GenBank/DDBJ databases">
        <authorList>
            <consortium name="DOE Joint Genome Institute"/>
            <person name="Min B."/>
            <person name="Riley R."/>
            <person name="Sierra-Patev S."/>
            <person name="Naranjo-Ortiz M."/>
            <person name="Looney B."/>
            <person name="Konkel Z."/>
            <person name="Slot J.C."/>
            <person name="Sakamoto Y."/>
            <person name="Steenwyk J.L."/>
            <person name="Rokas A."/>
            <person name="Carro J."/>
            <person name="Camarero S."/>
            <person name="Ferreira P."/>
            <person name="Molpeceres G."/>
            <person name="Ruiz-Duenas F.J."/>
            <person name="Serrano A."/>
            <person name="Henrissat B."/>
            <person name="Drula E."/>
            <person name="Hughes K.W."/>
            <person name="Mata J.L."/>
            <person name="Ishikawa N.K."/>
            <person name="Vargas-Isla R."/>
            <person name="Ushijima S."/>
            <person name="Smith C.A."/>
            <person name="Ahrendt S."/>
            <person name="Andreopoulos W."/>
            <person name="He G."/>
            <person name="Labutti K."/>
            <person name="Lipzen A."/>
            <person name="Ng V."/>
            <person name="Sandor L."/>
            <person name="Barry K."/>
            <person name="Martinez A.T."/>
            <person name="Xiao Y."/>
            <person name="Gibbons J.G."/>
            <person name="Terashima K."/>
            <person name="Hibbett D.S."/>
            <person name="Grigoriev I.V."/>
        </authorList>
    </citation>
    <scope>NUCLEOTIDE SEQUENCE</scope>
    <source>
        <strain evidence="1">TFB10291</strain>
    </source>
</reference>
<accession>A0AA38KGI6</accession>
<evidence type="ECO:0008006" key="3">
    <source>
        <dbReference type="Google" id="ProtNLM"/>
    </source>
</evidence>